<proteinExistence type="predicted"/>
<accession>A0A0A8YME1</accession>
<evidence type="ECO:0000313" key="2">
    <source>
        <dbReference type="EMBL" id="JAD26235.1"/>
    </source>
</evidence>
<feature type="compositionally biased region" description="Polar residues" evidence="1">
    <location>
        <begin position="1"/>
        <end position="19"/>
    </location>
</feature>
<reference evidence="2" key="2">
    <citation type="journal article" date="2015" name="Data Brief">
        <title>Shoot transcriptome of the giant reed, Arundo donax.</title>
        <authorList>
            <person name="Barrero R.A."/>
            <person name="Guerrero F.D."/>
            <person name="Moolhuijzen P."/>
            <person name="Goolsby J.A."/>
            <person name="Tidwell J."/>
            <person name="Bellgard S.E."/>
            <person name="Bellgard M.I."/>
        </authorList>
    </citation>
    <scope>NUCLEOTIDE SEQUENCE</scope>
    <source>
        <tissue evidence="2">Shoot tissue taken approximately 20 cm above the soil surface</tissue>
    </source>
</reference>
<organism evidence="2">
    <name type="scientific">Arundo donax</name>
    <name type="common">Giant reed</name>
    <name type="synonym">Donax arundinaceus</name>
    <dbReference type="NCBI Taxonomy" id="35708"/>
    <lineage>
        <taxon>Eukaryota</taxon>
        <taxon>Viridiplantae</taxon>
        <taxon>Streptophyta</taxon>
        <taxon>Embryophyta</taxon>
        <taxon>Tracheophyta</taxon>
        <taxon>Spermatophyta</taxon>
        <taxon>Magnoliopsida</taxon>
        <taxon>Liliopsida</taxon>
        <taxon>Poales</taxon>
        <taxon>Poaceae</taxon>
        <taxon>PACMAD clade</taxon>
        <taxon>Arundinoideae</taxon>
        <taxon>Arundineae</taxon>
        <taxon>Arundo</taxon>
    </lineage>
</organism>
<dbReference type="AlphaFoldDB" id="A0A0A8YME1"/>
<evidence type="ECO:0000256" key="1">
    <source>
        <dbReference type="SAM" id="MobiDB-lite"/>
    </source>
</evidence>
<protein>
    <submittedName>
        <fullName evidence="2">Uncharacterized protein</fullName>
    </submittedName>
</protein>
<sequence length="79" mass="9221">MSNKSNQARNWQSQAQHGSTDPHKTHQQSGFPNQIHRSQLQQHRHMNWKFSTKSPQIVSELGPIRPNHILLRVPRDPNI</sequence>
<feature type="compositionally biased region" description="Polar residues" evidence="1">
    <location>
        <begin position="27"/>
        <end position="41"/>
    </location>
</feature>
<reference evidence="2" key="1">
    <citation type="submission" date="2014-09" db="EMBL/GenBank/DDBJ databases">
        <authorList>
            <person name="Magalhaes I.L.F."/>
            <person name="Oliveira U."/>
            <person name="Santos F.R."/>
            <person name="Vidigal T.H.D.A."/>
            <person name="Brescovit A.D."/>
            <person name="Santos A.J."/>
        </authorList>
    </citation>
    <scope>NUCLEOTIDE SEQUENCE</scope>
    <source>
        <tissue evidence="2">Shoot tissue taken approximately 20 cm above the soil surface</tissue>
    </source>
</reference>
<name>A0A0A8YME1_ARUDO</name>
<dbReference type="EMBL" id="GBRH01271660">
    <property type="protein sequence ID" value="JAD26235.1"/>
    <property type="molecule type" value="Transcribed_RNA"/>
</dbReference>
<feature type="region of interest" description="Disordered" evidence="1">
    <location>
        <begin position="1"/>
        <end position="46"/>
    </location>
</feature>